<feature type="transmembrane region" description="Helical" evidence="2">
    <location>
        <begin position="7"/>
        <end position="27"/>
    </location>
</feature>
<feature type="compositionally biased region" description="Polar residues" evidence="1">
    <location>
        <begin position="223"/>
        <end position="232"/>
    </location>
</feature>
<gene>
    <name evidence="3" type="ORF">SAMN04488136_13071</name>
</gene>
<organism evidence="3 4">
    <name type="scientific">Vibrio xiamenensis</name>
    <dbReference type="NCBI Taxonomy" id="861298"/>
    <lineage>
        <taxon>Bacteria</taxon>
        <taxon>Pseudomonadati</taxon>
        <taxon>Pseudomonadota</taxon>
        <taxon>Gammaproteobacteria</taxon>
        <taxon>Vibrionales</taxon>
        <taxon>Vibrionaceae</taxon>
        <taxon>Vibrio</taxon>
    </lineage>
</organism>
<sequence length="535" mass="57856">MNSNNNFLKVIAGVSVIGCAFIVYNIFQDDELAPISNSGFKSAYEEKHKPDVVNEVEFHDQNAKYQHLLGEVNTRMTPTEVNRLLEAEREKTKVELEESLEDKIQRMIAEKAGTNAGTEPKTGQTIITYDKDEDTSVVDDINLFGSGQPVELALNVSDYKTNLEKTFGKETADKSTNISPLEVIDSYVGKPIDKTLIDGVQPTVKLPGSARPSGLTSLDGLDSNANEQTHTSRNSMVWIEPIDAQYVINSKTNEREMKLPEIVGQSPLKDVTAEGDQEGGKGAELKILPIPFATANVGAKFIDGRLLTSLIGLVPIGGEVKDPYPFSVKVSSKALATNGLSIRGLAGMEFYGYAKGDYTNSCVKGYVTGMTYTFADGTIQTITNRTNTLIGLDDTLGYLTDEEGSPCIAGTVSDDLAEYMSMKAATVGLATAGGAYADKQADVYTNLVDSTATSVITGSLGKYAAGEMVREGVTAAGEVIDDLYSEAFIAVTVPNTQIVNVHVTRQLNIDYDPLGRKLNYDYSNNAQSHYRSELD</sequence>
<dbReference type="EMBL" id="FNDD01000030">
    <property type="protein sequence ID" value="SDH81611.1"/>
    <property type="molecule type" value="Genomic_DNA"/>
</dbReference>
<protein>
    <submittedName>
        <fullName evidence="3">Integrating conjugative element protein, PFL_4705 family</fullName>
    </submittedName>
</protein>
<dbReference type="STRING" id="861298.SAMN04488136_13071"/>
<feature type="region of interest" description="Disordered" evidence="1">
    <location>
        <begin position="203"/>
        <end position="232"/>
    </location>
</feature>
<evidence type="ECO:0000313" key="3">
    <source>
        <dbReference type="EMBL" id="SDH81611.1"/>
    </source>
</evidence>
<evidence type="ECO:0000256" key="1">
    <source>
        <dbReference type="SAM" id="MobiDB-lite"/>
    </source>
</evidence>
<keyword evidence="2" id="KW-0812">Transmembrane</keyword>
<evidence type="ECO:0000256" key="2">
    <source>
        <dbReference type="SAM" id="Phobius"/>
    </source>
</evidence>
<evidence type="ECO:0000313" key="4">
    <source>
        <dbReference type="Proteomes" id="UP000198854"/>
    </source>
</evidence>
<dbReference type="Proteomes" id="UP000198854">
    <property type="component" value="Unassembled WGS sequence"/>
</dbReference>
<keyword evidence="2" id="KW-1133">Transmembrane helix</keyword>
<proteinExistence type="predicted"/>
<name>A0A1G8FHH7_9VIBR</name>
<dbReference type="OrthoDB" id="7061550at2"/>
<keyword evidence="2" id="KW-0472">Membrane</keyword>
<keyword evidence="4" id="KW-1185">Reference proteome</keyword>
<accession>A0A1G8FHH7</accession>
<dbReference type="RefSeq" id="WP_093278160.1">
    <property type="nucleotide sequence ID" value="NZ_FNDD01000030.1"/>
</dbReference>
<reference evidence="3 4" key="1">
    <citation type="submission" date="2016-10" db="EMBL/GenBank/DDBJ databases">
        <authorList>
            <person name="de Groot N.N."/>
        </authorList>
    </citation>
    <scope>NUCLEOTIDE SEQUENCE [LARGE SCALE GENOMIC DNA]</scope>
    <source>
        <strain evidence="3 4">CGMCC 1.10228</strain>
    </source>
</reference>
<dbReference type="AlphaFoldDB" id="A0A1G8FHH7"/>